<dbReference type="SUPFAM" id="SSF46689">
    <property type="entry name" value="Homeodomain-like"/>
    <property type="match status" value="1"/>
</dbReference>
<feature type="region of interest" description="Disordered" evidence="2">
    <location>
        <begin position="1"/>
        <end position="28"/>
    </location>
</feature>
<dbReference type="VEuPathDB" id="FungiDB:AeMF1_019882"/>
<protein>
    <recommendedName>
        <fullName evidence="3">HTH CENPB-type domain-containing protein</fullName>
    </recommendedName>
</protein>
<dbReference type="InterPro" id="IPR050863">
    <property type="entry name" value="CenT-Element_Derived"/>
</dbReference>
<sequence>MAQVRGGRPTLPGNENRPSKQRSTNLKRKRLTYEEKLRVIKSYEQFGMPTTLDRFYPNVSGSVRESARKNIHLWASNKAFIEERANDPVRASHRSTRGPGVSTTLSPEVEDKLVRWICDLRTNGVPVTHIMLREKALEAAKEEGLDHSVFRASEAWINGFKRRHAMD</sequence>
<dbReference type="Proteomes" id="UP000481153">
    <property type="component" value="Unassembled WGS sequence"/>
</dbReference>
<dbReference type="AlphaFoldDB" id="A0A6G0XSW5"/>
<evidence type="ECO:0000313" key="4">
    <source>
        <dbReference type="EMBL" id="KAF0743487.1"/>
    </source>
</evidence>
<evidence type="ECO:0000256" key="2">
    <source>
        <dbReference type="SAM" id="MobiDB-lite"/>
    </source>
</evidence>
<evidence type="ECO:0000259" key="3">
    <source>
        <dbReference type="PROSITE" id="PS51253"/>
    </source>
</evidence>
<evidence type="ECO:0000256" key="1">
    <source>
        <dbReference type="ARBA" id="ARBA00023125"/>
    </source>
</evidence>
<dbReference type="PANTHER" id="PTHR19303">
    <property type="entry name" value="TRANSPOSON"/>
    <property type="match status" value="1"/>
</dbReference>
<reference evidence="4 5" key="1">
    <citation type="submission" date="2019-07" db="EMBL/GenBank/DDBJ databases">
        <title>Genomics analysis of Aphanomyces spp. identifies a new class of oomycete effector associated with host adaptation.</title>
        <authorList>
            <person name="Gaulin E."/>
        </authorList>
    </citation>
    <scope>NUCLEOTIDE SEQUENCE [LARGE SCALE GENOMIC DNA]</scope>
    <source>
        <strain evidence="4 5">ATCC 201684</strain>
    </source>
</reference>
<dbReference type="PROSITE" id="PS51253">
    <property type="entry name" value="HTH_CENPB"/>
    <property type="match status" value="1"/>
</dbReference>
<accession>A0A6G0XSW5</accession>
<dbReference type="SMART" id="SM00674">
    <property type="entry name" value="CENPB"/>
    <property type="match status" value="1"/>
</dbReference>
<dbReference type="InterPro" id="IPR006600">
    <property type="entry name" value="HTH_CenpB_DNA-bd_dom"/>
</dbReference>
<dbReference type="Gene3D" id="1.10.10.60">
    <property type="entry name" value="Homeodomain-like"/>
    <property type="match status" value="1"/>
</dbReference>
<dbReference type="InterPro" id="IPR009057">
    <property type="entry name" value="Homeodomain-like_sf"/>
</dbReference>
<dbReference type="Pfam" id="PF03221">
    <property type="entry name" value="HTH_Tnp_Tc5"/>
    <property type="match status" value="1"/>
</dbReference>
<feature type="domain" description="HTH CENPB-type" evidence="3">
    <location>
        <begin position="97"/>
        <end position="167"/>
    </location>
</feature>
<keyword evidence="1" id="KW-0238">DNA-binding</keyword>
<organism evidence="4 5">
    <name type="scientific">Aphanomyces euteiches</name>
    <dbReference type="NCBI Taxonomy" id="100861"/>
    <lineage>
        <taxon>Eukaryota</taxon>
        <taxon>Sar</taxon>
        <taxon>Stramenopiles</taxon>
        <taxon>Oomycota</taxon>
        <taxon>Saprolegniomycetes</taxon>
        <taxon>Saprolegniales</taxon>
        <taxon>Verrucalvaceae</taxon>
        <taxon>Aphanomyces</taxon>
    </lineage>
</organism>
<keyword evidence="5" id="KW-1185">Reference proteome</keyword>
<dbReference type="GO" id="GO:0005634">
    <property type="term" value="C:nucleus"/>
    <property type="evidence" value="ECO:0007669"/>
    <property type="project" value="TreeGrafter"/>
</dbReference>
<dbReference type="PANTHER" id="PTHR19303:SF73">
    <property type="entry name" value="PROTEIN PDC2"/>
    <property type="match status" value="1"/>
</dbReference>
<dbReference type="EMBL" id="VJMJ01000015">
    <property type="protein sequence ID" value="KAF0743487.1"/>
    <property type="molecule type" value="Genomic_DNA"/>
</dbReference>
<proteinExistence type="predicted"/>
<name>A0A6G0XSW5_9STRA</name>
<comment type="caution">
    <text evidence="4">The sequence shown here is derived from an EMBL/GenBank/DDBJ whole genome shotgun (WGS) entry which is preliminary data.</text>
</comment>
<evidence type="ECO:0000313" key="5">
    <source>
        <dbReference type="Proteomes" id="UP000481153"/>
    </source>
</evidence>
<gene>
    <name evidence="4" type="ORF">Ae201684_001782</name>
</gene>
<dbReference type="GO" id="GO:0003677">
    <property type="term" value="F:DNA binding"/>
    <property type="evidence" value="ECO:0007669"/>
    <property type="project" value="UniProtKB-KW"/>
</dbReference>